<protein>
    <submittedName>
        <fullName evidence="1">Uncharacterized protein</fullName>
    </submittedName>
</protein>
<sequence>EFQSYLVTSAARNTLKGLLSKTLLDAGGQRSCSSTVSAW</sequence>
<dbReference type="AlphaFoldDB" id="A0A061QY48"/>
<organism evidence="1">
    <name type="scientific">Tetraselmis sp. GSL018</name>
    <dbReference type="NCBI Taxonomy" id="582737"/>
    <lineage>
        <taxon>Eukaryota</taxon>
        <taxon>Viridiplantae</taxon>
        <taxon>Chlorophyta</taxon>
        <taxon>core chlorophytes</taxon>
        <taxon>Chlorodendrophyceae</taxon>
        <taxon>Chlorodendrales</taxon>
        <taxon>Chlorodendraceae</taxon>
        <taxon>Tetraselmis</taxon>
    </lineage>
</organism>
<feature type="non-terminal residue" evidence="1">
    <location>
        <position position="1"/>
    </location>
</feature>
<proteinExistence type="predicted"/>
<name>A0A061QY48_9CHLO</name>
<reference evidence="1" key="1">
    <citation type="submission" date="2014-05" db="EMBL/GenBank/DDBJ databases">
        <title>The transcriptome of the halophilic microalga Tetraselmis sp. GSL018 isolated from the Great Salt Lake, Utah.</title>
        <authorList>
            <person name="Jinkerson R.E."/>
            <person name="D'Adamo S."/>
            <person name="Posewitz M.C."/>
        </authorList>
    </citation>
    <scope>NUCLEOTIDE SEQUENCE</scope>
    <source>
        <strain evidence="1">GSL018</strain>
    </source>
</reference>
<gene>
    <name evidence="1" type="ORF">TSPGSL018_21167</name>
</gene>
<accession>A0A061QY48</accession>
<evidence type="ECO:0000313" key="1">
    <source>
        <dbReference type="EMBL" id="JAC63226.1"/>
    </source>
</evidence>
<dbReference type="EMBL" id="GBEZ01023679">
    <property type="protein sequence ID" value="JAC63226.1"/>
    <property type="molecule type" value="Transcribed_RNA"/>
</dbReference>